<evidence type="ECO:0000313" key="3">
    <source>
        <dbReference type="Proteomes" id="UP000467428"/>
    </source>
</evidence>
<dbReference type="EMBL" id="AP022593">
    <property type="protein sequence ID" value="BBY52719.1"/>
    <property type="molecule type" value="Genomic_DNA"/>
</dbReference>
<sequence length="61" mass="6169">MTASRLGDRTATTGSPLHTYGNGHQVTGSPGALTFHGHDEIGLVYGAAPAQIPGGYAFGDL</sequence>
<geneLocation type="plasmid" evidence="3">
    <name>pjcm18538 dna</name>
</geneLocation>
<proteinExistence type="predicted"/>
<gene>
    <name evidence="2" type="ORF">MARA_61870</name>
</gene>
<dbReference type="RefSeq" id="WP_163924519.1">
    <property type="nucleotide sequence ID" value="NZ_AP022593.1"/>
</dbReference>
<evidence type="ECO:0000313" key="2">
    <source>
        <dbReference type="EMBL" id="BBY52719.1"/>
    </source>
</evidence>
<keyword evidence="3" id="KW-1185">Reference proteome</keyword>
<feature type="compositionally biased region" description="Polar residues" evidence="1">
    <location>
        <begin position="10"/>
        <end position="25"/>
    </location>
</feature>
<organism evidence="2 3">
    <name type="scientific">Mycolicibacterium arabiense</name>
    <dbReference type="NCBI Taxonomy" id="1286181"/>
    <lineage>
        <taxon>Bacteria</taxon>
        <taxon>Bacillati</taxon>
        <taxon>Actinomycetota</taxon>
        <taxon>Actinomycetes</taxon>
        <taxon>Mycobacteriales</taxon>
        <taxon>Mycobacteriaceae</taxon>
        <taxon>Mycolicibacterium</taxon>
    </lineage>
</organism>
<feature type="region of interest" description="Disordered" evidence="1">
    <location>
        <begin position="1"/>
        <end position="25"/>
    </location>
</feature>
<reference evidence="2 3" key="1">
    <citation type="journal article" date="2019" name="Emerg. Microbes Infect.">
        <title>Comprehensive subspecies identification of 175 nontuberculous mycobacteria species based on 7547 genomic profiles.</title>
        <authorList>
            <person name="Matsumoto Y."/>
            <person name="Kinjo T."/>
            <person name="Motooka D."/>
            <person name="Nabeya D."/>
            <person name="Jung N."/>
            <person name="Uechi K."/>
            <person name="Horii T."/>
            <person name="Iida T."/>
            <person name="Fujita J."/>
            <person name="Nakamura S."/>
        </authorList>
    </citation>
    <scope>NUCLEOTIDE SEQUENCE [LARGE SCALE GENOMIC DNA]</scope>
    <source>
        <strain evidence="2 3">JCM 18538</strain>
    </source>
</reference>
<protein>
    <submittedName>
        <fullName evidence="2">Uncharacterized protein</fullName>
    </submittedName>
</protein>
<dbReference type="KEGG" id="marz:MARA_61870"/>
<evidence type="ECO:0000256" key="1">
    <source>
        <dbReference type="SAM" id="MobiDB-lite"/>
    </source>
</evidence>
<name>A0A7I7S8S8_9MYCO</name>
<accession>A0A7I7S8S8</accession>
<dbReference type="AlphaFoldDB" id="A0A7I7S8S8"/>
<dbReference type="Proteomes" id="UP000467428">
    <property type="component" value="Chromosome"/>
</dbReference>